<evidence type="ECO:0000256" key="11">
    <source>
        <dbReference type="SAM" id="MobiDB-lite"/>
    </source>
</evidence>
<feature type="transmembrane region" description="Helical" evidence="12">
    <location>
        <begin position="148"/>
        <end position="166"/>
    </location>
</feature>
<evidence type="ECO:0000313" key="14">
    <source>
        <dbReference type="EMBL" id="KAA0183902.1"/>
    </source>
</evidence>
<evidence type="ECO:0000256" key="8">
    <source>
        <dbReference type="ARBA" id="ARBA00023136"/>
    </source>
</evidence>
<dbReference type="InterPro" id="IPR052076">
    <property type="entry name" value="TRP_cation_channel"/>
</dbReference>
<feature type="transmembrane region" description="Helical" evidence="12">
    <location>
        <begin position="88"/>
        <end position="109"/>
    </location>
</feature>
<protein>
    <submittedName>
        <fullName evidence="14">Transient receptor potential cation channel subfamily A member 1</fullName>
    </submittedName>
</protein>
<comment type="caution">
    <text evidence="14">The sequence shown here is derived from an EMBL/GenBank/DDBJ whole genome shotgun (WGS) entry which is preliminary data.</text>
</comment>
<keyword evidence="6" id="KW-0040">ANK repeat</keyword>
<keyword evidence="15" id="KW-1185">Reference proteome</keyword>
<keyword evidence="2" id="KW-0813">Transport</keyword>
<name>A0A8E0RIZ9_9TREM</name>
<accession>A0A8E0RIZ9</accession>
<dbReference type="Proteomes" id="UP000728185">
    <property type="component" value="Unassembled WGS sequence"/>
</dbReference>
<dbReference type="PANTHER" id="PTHR47143:SF1">
    <property type="entry name" value="ION_TRANS DOMAIN-CONTAINING PROTEIN"/>
    <property type="match status" value="1"/>
</dbReference>
<evidence type="ECO:0000256" key="7">
    <source>
        <dbReference type="ARBA" id="ARBA00023065"/>
    </source>
</evidence>
<dbReference type="PANTHER" id="PTHR47143">
    <property type="entry name" value="TRANSIENT RECEPTOR POTENTIAL CATION CHANNEL PROTEIN PAINLESS"/>
    <property type="match status" value="1"/>
</dbReference>
<feature type="domain" description="Ion transport" evidence="13">
    <location>
        <begin position="141"/>
        <end position="358"/>
    </location>
</feature>
<feature type="transmembrane region" description="Helical" evidence="12">
    <location>
        <begin position="178"/>
        <end position="197"/>
    </location>
</feature>
<evidence type="ECO:0000256" key="1">
    <source>
        <dbReference type="ARBA" id="ARBA00004141"/>
    </source>
</evidence>
<sequence>AADFVMTRCVHDDCLPMNAHDHTITFDFRYLNDASMFSSNGLCGKQKATAERNSTELSKMIDHGRDELLHHRLVIALLAFKWARLNRLYYIHLLAYTLFLAVFTSFMLLTDAPYLFKNETITNMKEICVILDNANEKAYRHHVLFPKYATMIFCVINLIAEILQFIRDGLLYLNLENLLEVAIYVLTLLTIVDSNMCMMRTGLREDWQWNCGTLGLFLAWNNLLLFVRRGPVFGIFVIMFVSVSLTFVKFICVFSPFLIAFALSFHALLTNQNAFKNMQNSLIKTFVMTIGEVDLGDIHFIFQHLFERYSSTEPDKQVHYEFLTYLLFIIFLALMCIVMMNLLVGLAVDDIKAVQRKATLKRQEMRVELLLAMESTLSRFGQLTAMPARYDYRPNRRETNVDMVFHQGYCNYQKTTKDLDVKPEDESVDFAEIEKAVKSIRVQNLEIAKLLNKVVDRLNMDSGAYRRTSASRSKRSARNAPLAIASTSGMPQLDLSAGLATEEGPQLPSDLAEAPAPTIERLNVDEDYDQEPVLFSA</sequence>
<evidence type="ECO:0000256" key="9">
    <source>
        <dbReference type="ARBA" id="ARBA00023180"/>
    </source>
</evidence>
<keyword evidence="5 12" id="KW-1133">Transmembrane helix</keyword>
<comment type="subcellular location">
    <subcellularLocation>
        <location evidence="1">Membrane</location>
        <topology evidence="1">Multi-pass membrane protein</topology>
    </subcellularLocation>
</comment>
<evidence type="ECO:0000256" key="12">
    <source>
        <dbReference type="SAM" id="Phobius"/>
    </source>
</evidence>
<evidence type="ECO:0000256" key="10">
    <source>
        <dbReference type="ARBA" id="ARBA00023303"/>
    </source>
</evidence>
<keyword evidence="8 12" id="KW-0472">Membrane</keyword>
<keyword evidence="14" id="KW-0675">Receptor</keyword>
<evidence type="ECO:0000256" key="5">
    <source>
        <dbReference type="ARBA" id="ARBA00022989"/>
    </source>
</evidence>
<dbReference type="GO" id="GO:1902495">
    <property type="term" value="C:transmembrane transporter complex"/>
    <property type="evidence" value="ECO:0007669"/>
    <property type="project" value="TreeGrafter"/>
</dbReference>
<keyword evidence="7" id="KW-0406">Ion transport</keyword>
<evidence type="ECO:0000256" key="2">
    <source>
        <dbReference type="ARBA" id="ARBA00022448"/>
    </source>
</evidence>
<evidence type="ECO:0000259" key="13">
    <source>
        <dbReference type="Pfam" id="PF00520"/>
    </source>
</evidence>
<proteinExistence type="predicted"/>
<evidence type="ECO:0000256" key="6">
    <source>
        <dbReference type="ARBA" id="ARBA00023043"/>
    </source>
</evidence>
<keyword evidence="4" id="KW-0677">Repeat</keyword>
<keyword evidence="9" id="KW-0325">Glycoprotein</keyword>
<organism evidence="14 15">
    <name type="scientific">Fasciolopsis buskii</name>
    <dbReference type="NCBI Taxonomy" id="27845"/>
    <lineage>
        <taxon>Eukaryota</taxon>
        <taxon>Metazoa</taxon>
        <taxon>Spiralia</taxon>
        <taxon>Lophotrochozoa</taxon>
        <taxon>Platyhelminthes</taxon>
        <taxon>Trematoda</taxon>
        <taxon>Digenea</taxon>
        <taxon>Plagiorchiida</taxon>
        <taxon>Echinostomata</taxon>
        <taxon>Echinostomatoidea</taxon>
        <taxon>Fasciolidae</taxon>
        <taxon>Fasciolopsis</taxon>
    </lineage>
</organism>
<evidence type="ECO:0000313" key="15">
    <source>
        <dbReference type="Proteomes" id="UP000728185"/>
    </source>
</evidence>
<gene>
    <name evidence="14" type="ORF">FBUS_11822</name>
</gene>
<dbReference type="Pfam" id="PF00520">
    <property type="entry name" value="Ion_trans"/>
    <property type="match status" value="1"/>
</dbReference>
<evidence type="ECO:0000256" key="4">
    <source>
        <dbReference type="ARBA" id="ARBA00022737"/>
    </source>
</evidence>
<evidence type="ECO:0000256" key="3">
    <source>
        <dbReference type="ARBA" id="ARBA00022692"/>
    </source>
</evidence>
<feature type="region of interest" description="Disordered" evidence="11">
    <location>
        <begin position="465"/>
        <end position="537"/>
    </location>
</feature>
<feature type="transmembrane region" description="Helical" evidence="12">
    <location>
        <begin position="233"/>
        <end position="261"/>
    </location>
</feature>
<feature type="transmembrane region" description="Helical" evidence="12">
    <location>
        <begin position="322"/>
        <end position="348"/>
    </location>
</feature>
<reference evidence="14" key="1">
    <citation type="submission" date="2019-05" db="EMBL/GenBank/DDBJ databases">
        <title>Annotation for the trematode Fasciolopsis buski.</title>
        <authorList>
            <person name="Choi Y.-J."/>
        </authorList>
    </citation>
    <scope>NUCLEOTIDE SEQUENCE</scope>
    <source>
        <strain evidence="14">HT</strain>
        <tissue evidence="14">Whole worm</tissue>
    </source>
</reference>
<dbReference type="OrthoDB" id="1661883at2759"/>
<feature type="non-terminal residue" evidence="14">
    <location>
        <position position="1"/>
    </location>
</feature>
<dbReference type="GO" id="GO:0005216">
    <property type="term" value="F:monoatomic ion channel activity"/>
    <property type="evidence" value="ECO:0007669"/>
    <property type="project" value="InterPro"/>
</dbReference>
<keyword evidence="3 12" id="KW-0812">Transmembrane</keyword>
<dbReference type="EMBL" id="LUCM01011493">
    <property type="protein sequence ID" value="KAA0183902.1"/>
    <property type="molecule type" value="Genomic_DNA"/>
</dbReference>
<keyword evidence="10" id="KW-0407">Ion channel</keyword>
<dbReference type="AlphaFoldDB" id="A0A8E0RIZ9"/>
<dbReference type="InterPro" id="IPR005821">
    <property type="entry name" value="Ion_trans_dom"/>
</dbReference>